<dbReference type="Proteomes" id="UP001500929">
    <property type="component" value="Unassembled WGS sequence"/>
</dbReference>
<name>A0ABP5QCA0_9MICO</name>
<accession>A0ABP5QCA0</accession>
<gene>
    <name evidence="1" type="ORF">GCM10009851_15800</name>
</gene>
<sequence length="216" mass="23817">MSGYVRPAVEAVVFRDGDGRVIEYGSRWEGSPPEDTYSMSAHPERFAPLHTVADALIDYLRDICDVSVEEGDDVVADLIRPPSHDVVRAVRVRPRDPACASVTVVMTAYPGIYLHAGVLHDFHYPVCGCDACDSTWQHEADRLEEQVLAVVAGNYRETLERREGETWVGFAFTYPDGASSGGSREEGMSPESYAVADAALRAVTAEWAAWPRRQGR</sequence>
<dbReference type="InterPro" id="IPR045773">
    <property type="entry name" value="DUF6226"/>
</dbReference>
<keyword evidence="2" id="KW-1185">Reference proteome</keyword>
<dbReference type="RefSeq" id="WP_259479077.1">
    <property type="nucleotide sequence ID" value="NZ_BAAAQY010000004.1"/>
</dbReference>
<evidence type="ECO:0000313" key="1">
    <source>
        <dbReference type="EMBL" id="GAA2231671.1"/>
    </source>
</evidence>
<protein>
    <submittedName>
        <fullName evidence="1">Uncharacterized protein</fullName>
    </submittedName>
</protein>
<organism evidence="1 2">
    <name type="scientific">Herbiconiux moechotypicola</name>
    <dbReference type="NCBI Taxonomy" id="637393"/>
    <lineage>
        <taxon>Bacteria</taxon>
        <taxon>Bacillati</taxon>
        <taxon>Actinomycetota</taxon>
        <taxon>Actinomycetes</taxon>
        <taxon>Micrococcales</taxon>
        <taxon>Microbacteriaceae</taxon>
        <taxon>Herbiconiux</taxon>
    </lineage>
</organism>
<comment type="caution">
    <text evidence="1">The sequence shown here is derived from an EMBL/GenBank/DDBJ whole genome shotgun (WGS) entry which is preliminary data.</text>
</comment>
<dbReference type="Pfam" id="PF19736">
    <property type="entry name" value="DUF6226"/>
    <property type="match status" value="1"/>
</dbReference>
<evidence type="ECO:0000313" key="2">
    <source>
        <dbReference type="Proteomes" id="UP001500929"/>
    </source>
</evidence>
<proteinExistence type="predicted"/>
<dbReference type="EMBL" id="BAAAQY010000004">
    <property type="protein sequence ID" value="GAA2231671.1"/>
    <property type="molecule type" value="Genomic_DNA"/>
</dbReference>
<reference evidence="2" key="1">
    <citation type="journal article" date="2019" name="Int. J. Syst. Evol. Microbiol.">
        <title>The Global Catalogue of Microorganisms (GCM) 10K type strain sequencing project: providing services to taxonomists for standard genome sequencing and annotation.</title>
        <authorList>
            <consortium name="The Broad Institute Genomics Platform"/>
            <consortium name="The Broad Institute Genome Sequencing Center for Infectious Disease"/>
            <person name="Wu L."/>
            <person name="Ma J."/>
        </authorList>
    </citation>
    <scope>NUCLEOTIDE SEQUENCE [LARGE SCALE GENOMIC DNA]</scope>
    <source>
        <strain evidence="2">JCM 16117</strain>
    </source>
</reference>